<dbReference type="InterPro" id="IPR044861">
    <property type="entry name" value="IPNS-like_FE2OG_OXY"/>
</dbReference>
<dbReference type="Pfam" id="PF14226">
    <property type="entry name" value="DIOX_N"/>
    <property type="match status" value="1"/>
</dbReference>
<keyword evidence="2" id="KW-0408">Iron</keyword>
<dbReference type="PROSITE" id="PS51471">
    <property type="entry name" value="FE2OG_OXY"/>
    <property type="match status" value="2"/>
</dbReference>
<protein>
    <recommendedName>
        <fullName evidence="3">Fe2OG dioxygenase domain-containing protein</fullName>
    </recommendedName>
</protein>
<dbReference type="Proteomes" id="UP000701853">
    <property type="component" value="Chromosome 13"/>
</dbReference>
<accession>A0A8J5XUQ7</accession>
<dbReference type="EMBL" id="JAHUZN010000013">
    <property type="protein sequence ID" value="KAG8471718.1"/>
    <property type="molecule type" value="Genomic_DNA"/>
</dbReference>
<dbReference type="InterPro" id="IPR026992">
    <property type="entry name" value="DIOX_N"/>
</dbReference>
<reference evidence="4 5" key="1">
    <citation type="journal article" date="2021" name="bioRxiv">
        <title>The Gossypium anomalum genome as a resource for cotton improvement and evolutionary analysis of hybrid incompatibility.</title>
        <authorList>
            <person name="Grover C.E."/>
            <person name="Yuan D."/>
            <person name="Arick M.A."/>
            <person name="Miller E.R."/>
            <person name="Hu G."/>
            <person name="Peterson D.G."/>
            <person name="Wendel J.F."/>
            <person name="Udall J.A."/>
        </authorList>
    </citation>
    <scope>NUCLEOTIDE SEQUENCE [LARGE SCALE GENOMIC DNA]</scope>
    <source>
        <strain evidence="4">JFW-Udall</strain>
        <tissue evidence="4">Leaf</tissue>
    </source>
</reference>
<evidence type="ECO:0000313" key="4">
    <source>
        <dbReference type="EMBL" id="KAG8471718.1"/>
    </source>
</evidence>
<keyword evidence="5" id="KW-1185">Reference proteome</keyword>
<dbReference type="PANTHER" id="PTHR47990">
    <property type="entry name" value="2-OXOGLUTARATE (2OG) AND FE(II)-DEPENDENT OXYGENASE SUPERFAMILY PROTEIN-RELATED"/>
    <property type="match status" value="1"/>
</dbReference>
<dbReference type="GO" id="GO:0046872">
    <property type="term" value="F:metal ion binding"/>
    <property type="evidence" value="ECO:0007669"/>
    <property type="project" value="UniProtKB-KW"/>
</dbReference>
<evidence type="ECO:0000256" key="1">
    <source>
        <dbReference type="ARBA" id="ARBA00022723"/>
    </source>
</evidence>
<feature type="domain" description="Fe2OG dioxygenase" evidence="3">
    <location>
        <begin position="163"/>
        <end position="271"/>
    </location>
</feature>
<sequence>MIKLKHGEINRDVSQNMGVNAEIEFPVIQFRSSDLERGTDGWHRLCKRVREACESFGCFEVVYEKISTKVREETFGLMKELVEVPLERKQKNASPMPYHGWVGPCNQVSLLYEGFGLGDASNYDSVKSFAQLMWPNGHPRFCNTVHTMATQIEELNNYGLGEKWESVMINYKTLVRFMKYMAPPPGEYERGLFAHTDKPVSTIICDDNVSGLEIEVNDGQWIKLSLSPSSFCFVVGDPLKAWSNGRLKAVNHRVMMSGDIDRFSLAAFAIPMSSILSFTRILISWTSSFLPSLTQQSTLTPASSSKPMLLSHHRFLIEIMPILTMERKQKNASPLPYHGWVGPCNQVSLLYEGFGLGDASNYDSVKSFAQLINSVHTMATQIEELNKLIWLMIIDSYGLGGKWESVMINYKTLVRFMKYTAPPLGEYERGLFAHTDKPVSTIICDDQVSGLEIEVKDGQWIKLSLSPSSFYFVVGDPLKAWSNGRLKAVNHRVMMSEDNDRYSIAAFAIPVQGTIIKAPKELIDEQHPQLYKDFDFMDFFLFAFSDPAKHIDSREQLHAFASLSPPISN</sequence>
<evidence type="ECO:0000256" key="2">
    <source>
        <dbReference type="ARBA" id="ARBA00023004"/>
    </source>
</evidence>
<comment type="caution">
    <text evidence="4">The sequence shown here is derived from an EMBL/GenBank/DDBJ whole genome shotgun (WGS) entry which is preliminary data.</text>
</comment>
<dbReference type="SUPFAM" id="SSF51197">
    <property type="entry name" value="Clavaminate synthase-like"/>
    <property type="match status" value="2"/>
</dbReference>
<gene>
    <name evidence="4" type="ORF">CXB51_036446</name>
</gene>
<dbReference type="OrthoDB" id="288590at2759"/>
<dbReference type="InterPro" id="IPR027443">
    <property type="entry name" value="IPNS-like_sf"/>
</dbReference>
<dbReference type="Pfam" id="PF03171">
    <property type="entry name" value="2OG-FeII_Oxy"/>
    <property type="match status" value="2"/>
</dbReference>
<keyword evidence="1" id="KW-0479">Metal-binding</keyword>
<dbReference type="AlphaFoldDB" id="A0A8J5XUQ7"/>
<dbReference type="InterPro" id="IPR050231">
    <property type="entry name" value="Iron_ascorbate_oxido_reductase"/>
</dbReference>
<feature type="domain" description="Fe2OG dioxygenase" evidence="3">
    <location>
        <begin position="402"/>
        <end position="510"/>
    </location>
</feature>
<organism evidence="4 5">
    <name type="scientific">Gossypium anomalum</name>
    <dbReference type="NCBI Taxonomy" id="47600"/>
    <lineage>
        <taxon>Eukaryota</taxon>
        <taxon>Viridiplantae</taxon>
        <taxon>Streptophyta</taxon>
        <taxon>Embryophyta</taxon>
        <taxon>Tracheophyta</taxon>
        <taxon>Spermatophyta</taxon>
        <taxon>Magnoliopsida</taxon>
        <taxon>eudicotyledons</taxon>
        <taxon>Gunneridae</taxon>
        <taxon>Pentapetalae</taxon>
        <taxon>rosids</taxon>
        <taxon>malvids</taxon>
        <taxon>Malvales</taxon>
        <taxon>Malvaceae</taxon>
        <taxon>Malvoideae</taxon>
        <taxon>Gossypium</taxon>
    </lineage>
</organism>
<name>A0A8J5XUQ7_9ROSI</name>
<dbReference type="InterPro" id="IPR005123">
    <property type="entry name" value="Oxoglu/Fe-dep_dioxygenase_dom"/>
</dbReference>
<dbReference type="Gene3D" id="2.60.120.330">
    <property type="entry name" value="B-lactam Antibiotic, Isopenicillin N Synthase, Chain"/>
    <property type="match status" value="2"/>
</dbReference>
<evidence type="ECO:0000313" key="5">
    <source>
        <dbReference type="Proteomes" id="UP000701853"/>
    </source>
</evidence>
<proteinExistence type="predicted"/>
<evidence type="ECO:0000259" key="3">
    <source>
        <dbReference type="PROSITE" id="PS51471"/>
    </source>
</evidence>